<reference evidence="2" key="1">
    <citation type="submission" date="2009-01" db="EMBL/GenBank/DDBJ databases">
        <title>Complete sequence of chromosome of Anaerocellum thermophilum DSM 6725.</title>
        <authorList>
            <person name="Lucas S."/>
            <person name="Copeland A."/>
            <person name="Lapidus A."/>
            <person name="Glavina del Rio T."/>
            <person name="Tice H."/>
            <person name="Bruce D."/>
            <person name="Goodwin L."/>
            <person name="Pitluck S."/>
            <person name="Sims D."/>
            <person name="Meincke L."/>
            <person name="Brettin T."/>
            <person name="Detter J.C."/>
            <person name="Han C."/>
            <person name="Larimer F."/>
            <person name="Land M."/>
            <person name="Hauser L."/>
            <person name="Kyrpides N."/>
            <person name="Ovchinnikova G."/>
            <person name="Kataeva I."/>
            <person name="Adams M.W.W."/>
        </authorList>
    </citation>
    <scope>NUCLEOTIDE SEQUENCE [LARGE SCALE GENOMIC DNA]</scope>
    <source>
        <strain evidence="2">ATCC BAA-1888 / DSM 6725 / Z-1320</strain>
    </source>
</reference>
<accession>B9MP96</accession>
<sequence>MVLSIYISNMLYLKYFLEDIIIDDLKKLSQDALENKLECDLSAMKILILQGNTIVFEEGGSDLPYHMILPVFTPNGVY</sequence>
<dbReference type="KEGG" id="ate:Athe_2590"/>
<evidence type="ECO:0000313" key="1">
    <source>
        <dbReference type="EMBL" id="ACM61655.1"/>
    </source>
</evidence>
<dbReference type="STRING" id="521460.Athe_2590"/>
<dbReference type="RefSeq" id="WP_015908902.1">
    <property type="nucleotide sequence ID" value="NC_012034.1"/>
</dbReference>
<keyword evidence="1" id="KW-0418">Kinase</keyword>
<dbReference type="Proteomes" id="UP000007723">
    <property type="component" value="Chromosome"/>
</dbReference>
<proteinExistence type="predicted"/>
<evidence type="ECO:0000313" key="2">
    <source>
        <dbReference type="Proteomes" id="UP000007723"/>
    </source>
</evidence>
<dbReference type="GO" id="GO:0016301">
    <property type="term" value="F:kinase activity"/>
    <property type="evidence" value="ECO:0007669"/>
    <property type="project" value="UniProtKB-KW"/>
</dbReference>
<protein>
    <submittedName>
        <fullName evidence="1">Integral membrane sensor signal transduction histidine kinase</fullName>
    </submittedName>
</protein>
<organism evidence="1 2">
    <name type="scientific">Caldicellulosiruptor bescii (strain ATCC BAA-1888 / DSM 6725 / KCTC 15123 / Z-1320)</name>
    <name type="common">Anaerocellum thermophilum</name>
    <dbReference type="NCBI Taxonomy" id="521460"/>
    <lineage>
        <taxon>Bacteria</taxon>
        <taxon>Bacillati</taxon>
        <taxon>Bacillota</taxon>
        <taxon>Bacillota incertae sedis</taxon>
        <taxon>Caldicellulosiruptorales</taxon>
        <taxon>Caldicellulosiruptoraceae</taxon>
        <taxon>Caldicellulosiruptor</taxon>
    </lineage>
</organism>
<dbReference type="HOGENOM" id="CLU_2615326_0_0_9"/>
<dbReference type="EMBL" id="CP001393">
    <property type="protein sequence ID" value="ACM61655.1"/>
    <property type="molecule type" value="Genomic_DNA"/>
</dbReference>
<dbReference type="GeneID" id="69101820"/>
<dbReference type="eggNOG" id="COG2770">
    <property type="taxonomic scope" value="Bacteria"/>
</dbReference>
<keyword evidence="1" id="KW-0808">Transferase</keyword>
<name>B9MP96_CALBD</name>
<gene>
    <name evidence="1" type="ordered locus">Athe_2590</name>
</gene>
<dbReference type="AlphaFoldDB" id="B9MP96"/>